<dbReference type="InterPro" id="IPR043502">
    <property type="entry name" value="DNA/RNA_pol_sf"/>
</dbReference>
<name>A0A0D6L8D4_9BILA</name>
<feature type="compositionally biased region" description="Polar residues" evidence="1">
    <location>
        <begin position="186"/>
        <end position="200"/>
    </location>
</feature>
<dbReference type="SUPFAM" id="SSF56672">
    <property type="entry name" value="DNA/RNA polymerases"/>
    <property type="match status" value="1"/>
</dbReference>
<feature type="region of interest" description="Disordered" evidence="1">
    <location>
        <begin position="145"/>
        <end position="170"/>
    </location>
</feature>
<evidence type="ECO:0000256" key="1">
    <source>
        <dbReference type="SAM" id="MobiDB-lite"/>
    </source>
</evidence>
<feature type="region of interest" description="Disordered" evidence="1">
    <location>
        <begin position="183"/>
        <end position="221"/>
    </location>
</feature>
<protein>
    <submittedName>
        <fullName evidence="2">Uncharacterized protein</fullName>
    </submittedName>
</protein>
<keyword evidence="3" id="KW-1185">Reference proteome</keyword>
<dbReference type="EMBL" id="KE125731">
    <property type="protein sequence ID" value="EPB67268.1"/>
    <property type="molecule type" value="Genomic_DNA"/>
</dbReference>
<proteinExistence type="predicted"/>
<feature type="compositionally biased region" description="Basic and acidic residues" evidence="1">
    <location>
        <begin position="150"/>
        <end position="170"/>
    </location>
</feature>
<evidence type="ECO:0000313" key="2">
    <source>
        <dbReference type="EMBL" id="EPB67268.1"/>
    </source>
</evidence>
<organism evidence="2 3">
    <name type="scientific">Ancylostoma ceylanicum</name>
    <dbReference type="NCBI Taxonomy" id="53326"/>
    <lineage>
        <taxon>Eukaryota</taxon>
        <taxon>Metazoa</taxon>
        <taxon>Ecdysozoa</taxon>
        <taxon>Nematoda</taxon>
        <taxon>Chromadorea</taxon>
        <taxon>Rhabditida</taxon>
        <taxon>Rhabditina</taxon>
        <taxon>Rhabditomorpha</taxon>
        <taxon>Strongyloidea</taxon>
        <taxon>Ancylostomatidae</taxon>
        <taxon>Ancylostomatinae</taxon>
        <taxon>Ancylostoma</taxon>
    </lineage>
</organism>
<dbReference type="Gene3D" id="3.30.70.270">
    <property type="match status" value="1"/>
</dbReference>
<dbReference type="Proteomes" id="UP000054495">
    <property type="component" value="Unassembled WGS sequence"/>
</dbReference>
<accession>A0A0D6L8D4</accession>
<reference evidence="2 3" key="1">
    <citation type="submission" date="2013-05" db="EMBL/GenBank/DDBJ databases">
        <title>Draft genome of the parasitic nematode Anyclostoma ceylanicum.</title>
        <authorList>
            <person name="Mitreva M."/>
        </authorList>
    </citation>
    <scope>NUCLEOTIDE SEQUENCE [LARGE SCALE GENOMIC DNA]</scope>
</reference>
<dbReference type="AlphaFoldDB" id="A0A0D6L8D4"/>
<evidence type="ECO:0000313" key="3">
    <source>
        <dbReference type="Proteomes" id="UP000054495"/>
    </source>
</evidence>
<sequence>MFPPDVDSSLVSGLGQLAPRNMKCSRGSEQDFESWLRRFEDLVRMVNPPLPEQLKTNTLVGFLEGEAWDLVDEMPDQDENSCRLLDELLDRLKPTLRFYFKAANPATFDDAVVKAITYEPLSADVANSISIVPVSQPAVPAVNVLAPPREPPRNPRRNEPLRSDYRNREIRNYRNQFSRGAWERAPNSNVGRPYNQNSREMSGHDRIRPQQGTVPQQRNDRRKMSNVLAVEQAPAPDITKPGELSTLEHKDAHIAALIERNNALADLAFATRLRLKHSRGMVGFIRKFIPNFANTAEPLTWLTRKDNKSKWTEAREAAFVELRDRALFILIEDSKQLPTHIGVHDIILAVKAWKYARVQGYTSHRWDRGQRSRIGAISGYLLYYKNINREKIEVHVLLGRKTTKCGTFACQGRPANYRILYKERRGPLEAAMRQ</sequence>
<dbReference type="InterPro" id="IPR043128">
    <property type="entry name" value="Rev_trsase/Diguanyl_cyclase"/>
</dbReference>
<gene>
    <name evidence="2" type="ORF">ANCCEY_13639</name>
</gene>